<dbReference type="AlphaFoldDB" id="A0A0F7TF57"/>
<keyword evidence="3" id="KW-1185">Reference proteome</keyword>
<gene>
    <name evidence="2" type="ORF">PMG11_00448</name>
</gene>
<feature type="region of interest" description="Disordered" evidence="1">
    <location>
        <begin position="1"/>
        <end position="52"/>
    </location>
</feature>
<dbReference type="OrthoDB" id="3563457at2759"/>
<organism evidence="2 3">
    <name type="scientific">Penicillium brasilianum</name>
    <dbReference type="NCBI Taxonomy" id="104259"/>
    <lineage>
        <taxon>Eukaryota</taxon>
        <taxon>Fungi</taxon>
        <taxon>Dikarya</taxon>
        <taxon>Ascomycota</taxon>
        <taxon>Pezizomycotina</taxon>
        <taxon>Eurotiomycetes</taxon>
        <taxon>Eurotiomycetidae</taxon>
        <taxon>Eurotiales</taxon>
        <taxon>Aspergillaceae</taxon>
        <taxon>Penicillium</taxon>
    </lineage>
</organism>
<proteinExistence type="predicted"/>
<evidence type="ECO:0000313" key="3">
    <source>
        <dbReference type="Proteomes" id="UP000042958"/>
    </source>
</evidence>
<feature type="compositionally biased region" description="Acidic residues" evidence="1">
    <location>
        <begin position="24"/>
        <end position="38"/>
    </location>
</feature>
<sequence>MDEVYFDSEAESVQPTKGNLDADGWPDAENDSKDDVEDMVTGSKPYRTDGHDPSLVDAGEKVILKAFEVKIRMMKKAAASLREDETNPPMTWSTACFLWTHDVDHLVGLYMPGFSRKARALFAKPWTTENLLDLPLAQSDLKTGVYLLMAVLKRVAVGAYEL</sequence>
<dbReference type="EMBL" id="CDHK01000001">
    <property type="protein sequence ID" value="CEJ54126.1"/>
    <property type="molecule type" value="Genomic_DNA"/>
</dbReference>
<reference evidence="3" key="1">
    <citation type="journal article" date="2015" name="Genome Announc.">
        <title>Draft genome sequence of the fungus Penicillium brasilianum MG11.</title>
        <authorList>
            <person name="Horn F."/>
            <person name="Linde J."/>
            <person name="Mattern D.J."/>
            <person name="Walther G."/>
            <person name="Guthke R."/>
            <person name="Brakhage A.A."/>
            <person name="Valiante V."/>
        </authorList>
    </citation>
    <scope>NUCLEOTIDE SEQUENCE [LARGE SCALE GENOMIC DNA]</scope>
    <source>
        <strain evidence="3">MG11</strain>
    </source>
</reference>
<protein>
    <submittedName>
        <fullName evidence="2">Uncharacterized protein</fullName>
    </submittedName>
</protein>
<evidence type="ECO:0000313" key="2">
    <source>
        <dbReference type="EMBL" id="CEJ54126.1"/>
    </source>
</evidence>
<name>A0A0F7TF57_PENBI</name>
<feature type="compositionally biased region" description="Acidic residues" evidence="1">
    <location>
        <begin position="1"/>
        <end position="10"/>
    </location>
</feature>
<evidence type="ECO:0000256" key="1">
    <source>
        <dbReference type="SAM" id="MobiDB-lite"/>
    </source>
</evidence>
<accession>A0A0F7TF57</accession>
<dbReference type="Proteomes" id="UP000042958">
    <property type="component" value="Unassembled WGS sequence"/>
</dbReference>